<dbReference type="OMA" id="NKPTGFE"/>
<accession>Q0CW08</accession>
<dbReference type="STRING" id="341663.Q0CW08"/>
<dbReference type="InterPro" id="IPR018606">
    <property type="entry name" value="Arb1"/>
</dbReference>
<evidence type="ECO:0008006" key="4">
    <source>
        <dbReference type="Google" id="ProtNLM"/>
    </source>
</evidence>
<dbReference type="GO" id="GO:0033167">
    <property type="term" value="C:ARC complex"/>
    <property type="evidence" value="ECO:0007669"/>
    <property type="project" value="InterPro"/>
</dbReference>
<evidence type="ECO:0000256" key="1">
    <source>
        <dbReference type="SAM" id="MobiDB-lite"/>
    </source>
</evidence>
<dbReference type="RefSeq" id="XP_001211304.1">
    <property type="nucleotide sequence ID" value="XM_001211304.1"/>
</dbReference>
<evidence type="ECO:0000313" key="2">
    <source>
        <dbReference type="EMBL" id="EAU37088.1"/>
    </source>
</evidence>
<dbReference type="EMBL" id="CH476596">
    <property type="protein sequence ID" value="EAU37088.1"/>
    <property type="molecule type" value="Genomic_DNA"/>
</dbReference>
<dbReference type="VEuPathDB" id="FungiDB:ATEG_02126"/>
<name>Q0CW08_ASPTN</name>
<dbReference type="OrthoDB" id="435402at2759"/>
<feature type="compositionally biased region" description="Basic residues" evidence="1">
    <location>
        <begin position="31"/>
        <end position="41"/>
    </location>
</feature>
<dbReference type="Pfam" id="PF09692">
    <property type="entry name" value="Arb1"/>
    <property type="match status" value="1"/>
</dbReference>
<organism evidence="2 3">
    <name type="scientific">Aspergillus terreus (strain NIH 2624 / FGSC A1156)</name>
    <dbReference type="NCBI Taxonomy" id="341663"/>
    <lineage>
        <taxon>Eukaryota</taxon>
        <taxon>Fungi</taxon>
        <taxon>Dikarya</taxon>
        <taxon>Ascomycota</taxon>
        <taxon>Pezizomycotina</taxon>
        <taxon>Eurotiomycetes</taxon>
        <taxon>Eurotiomycetidae</taxon>
        <taxon>Eurotiales</taxon>
        <taxon>Aspergillaceae</taxon>
        <taxon>Aspergillus</taxon>
        <taxon>Aspergillus subgen. Circumdati</taxon>
    </lineage>
</organism>
<sequence length="450" mass="51400">MSSQPSHDSPQMENDQEPSSVPLDNVDIPKKKPKKKKKPKSQRGIGKPTGFEEYYVDAPMTPDEYHEELALYDSERPIIHRLEDAILRYQQKRRIESNRLAIFHRYLSYGGVDIGPRMFGGVDQHDLKSMDSEQILFARSQASIKYHYSKLAIDFDAVVRGYLTSHFPYYFSPESKAMVELATVTIRNFLSYLLYHNVCPEYKENIDEARRSCDVAGRELWKNQQFTAQGPGEFNTACSTLFGGFLYDMYVDNGSWKNKREAHEWMSNDVARKVVKFALAGAGTHEQALRFQQLANEDNFCATRIEDIHGFEVTAVCPPDDAVCAFYHEYAPDLNPVGKLFARAFYDPGKPAYDLSPEEHLQVERGDGLNLDFEFFVEGHLLEHCYPGMKVITPVWALNSAFHFFEDIQTAYSSLYTVLSNDLLLGWQMPKEVGGHAVKDDGFELDEAKA</sequence>
<evidence type="ECO:0000313" key="3">
    <source>
        <dbReference type="Proteomes" id="UP000007963"/>
    </source>
</evidence>
<dbReference type="eggNOG" id="ENOG502S0TP">
    <property type="taxonomic scope" value="Eukaryota"/>
</dbReference>
<reference evidence="3" key="1">
    <citation type="submission" date="2005-09" db="EMBL/GenBank/DDBJ databases">
        <title>Annotation of the Aspergillus terreus NIH2624 genome.</title>
        <authorList>
            <person name="Birren B.W."/>
            <person name="Lander E.S."/>
            <person name="Galagan J.E."/>
            <person name="Nusbaum C."/>
            <person name="Devon K."/>
            <person name="Henn M."/>
            <person name="Ma L.-J."/>
            <person name="Jaffe D.B."/>
            <person name="Butler J."/>
            <person name="Alvarez P."/>
            <person name="Gnerre S."/>
            <person name="Grabherr M."/>
            <person name="Kleber M."/>
            <person name="Mauceli E.W."/>
            <person name="Brockman W."/>
            <person name="Rounsley S."/>
            <person name="Young S.K."/>
            <person name="LaButti K."/>
            <person name="Pushparaj V."/>
            <person name="DeCaprio D."/>
            <person name="Crawford M."/>
            <person name="Koehrsen M."/>
            <person name="Engels R."/>
            <person name="Montgomery P."/>
            <person name="Pearson M."/>
            <person name="Howarth C."/>
            <person name="Larson L."/>
            <person name="Luoma S."/>
            <person name="White J."/>
            <person name="Alvarado L."/>
            <person name="Kodira C.D."/>
            <person name="Zeng Q."/>
            <person name="Oleary S."/>
            <person name="Yandava C."/>
            <person name="Denning D.W."/>
            <person name="Nierman W.C."/>
            <person name="Milne T."/>
            <person name="Madden K."/>
        </authorList>
    </citation>
    <scope>NUCLEOTIDE SEQUENCE [LARGE SCALE GENOMIC DNA]</scope>
    <source>
        <strain evidence="3">NIH 2624 / FGSC A1156</strain>
    </source>
</reference>
<dbReference type="HOGENOM" id="CLU_023193_1_1_1"/>
<dbReference type="GO" id="GO:0031047">
    <property type="term" value="P:regulatory ncRNA-mediated gene silencing"/>
    <property type="evidence" value="ECO:0007669"/>
    <property type="project" value="InterPro"/>
</dbReference>
<dbReference type="Proteomes" id="UP000007963">
    <property type="component" value="Unassembled WGS sequence"/>
</dbReference>
<dbReference type="GeneID" id="4317166"/>
<proteinExistence type="predicted"/>
<gene>
    <name evidence="2" type="ORF">ATEG_02126</name>
</gene>
<feature type="compositionally biased region" description="Polar residues" evidence="1">
    <location>
        <begin position="1"/>
        <end position="19"/>
    </location>
</feature>
<dbReference type="AlphaFoldDB" id="Q0CW08"/>
<protein>
    <recommendedName>
        <fullName evidence="4">Argonaute-binding protein 1</fullName>
    </recommendedName>
</protein>
<feature type="region of interest" description="Disordered" evidence="1">
    <location>
        <begin position="1"/>
        <end position="50"/>
    </location>
</feature>